<dbReference type="InterPro" id="IPR050696">
    <property type="entry name" value="FtsA/MreB"/>
</dbReference>
<organism evidence="1 2">
    <name type="scientific">Ostreibacterium oceani</name>
    <dbReference type="NCBI Taxonomy" id="2654998"/>
    <lineage>
        <taxon>Bacteria</taxon>
        <taxon>Pseudomonadati</taxon>
        <taxon>Pseudomonadota</taxon>
        <taxon>Gammaproteobacteria</taxon>
        <taxon>Cardiobacteriales</taxon>
        <taxon>Ostreibacteriaceae</taxon>
        <taxon>Ostreibacterium</taxon>
    </lineage>
</organism>
<comment type="caution">
    <text evidence="1">The sequence shown here is derived from an EMBL/GenBank/DDBJ whole genome shotgun (WGS) entry which is preliminary data.</text>
</comment>
<dbReference type="PANTHER" id="PTHR32432">
    <property type="entry name" value="CELL DIVISION PROTEIN FTSA-RELATED"/>
    <property type="match status" value="1"/>
</dbReference>
<dbReference type="InParanoid" id="A0A6N7F019"/>
<dbReference type="Gene3D" id="3.30.420.40">
    <property type="match status" value="2"/>
</dbReference>
<gene>
    <name evidence="1" type="primary">pilM</name>
    <name evidence="1" type="ORF">GCU85_05145</name>
</gene>
<sequence>MGGILVLGIDIGSYSVKAVSVKKSGRKATIEQVACEQLPPEMRGGGAVDLNTLRQINARLIKQLGKSHKSVALSVPTASTILRTISLDADLSDELLEGEVQIELVNFVPFPLDQIYVDYTSLGKSEKNPGQQEVFVAVSRRDVVDKVAGSVNLKSITHKEVDIEAFAIGQLIEQIKGKNYRECYGVLDIGYRTTKMTVFKEGELLFSREQQIGGQQLTETISEVNAISIEEAESLKLTSISSVPENVLTNYLDSVSEQIVLAIEFFSSTNNQDIETIYVTGGGSLVPGLTQNLSENISAMQFEPLPIGQEIKLGKKLYGLSSEAAIAMSAVAAGLSMRK</sequence>
<dbReference type="EMBL" id="WHNW01000004">
    <property type="protein sequence ID" value="MPV86118.1"/>
    <property type="molecule type" value="Genomic_DNA"/>
</dbReference>
<dbReference type="AlphaFoldDB" id="A0A6N7F019"/>
<dbReference type="NCBIfam" id="TIGR01175">
    <property type="entry name" value="pilM"/>
    <property type="match status" value="1"/>
</dbReference>
<dbReference type="CDD" id="cd24049">
    <property type="entry name" value="ASKHA_NBD_PilM"/>
    <property type="match status" value="1"/>
</dbReference>
<evidence type="ECO:0000313" key="2">
    <source>
        <dbReference type="Proteomes" id="UP000471298"/>
    </source>
</evidence>
<dbReference type="Proteomes" id="UP000471298">
    <property type="component" value="Unassembled WGS sequence"/>
</dbReference>
<dbReference type="Pfam" id="PF11104">
    <property type="entry name" value="PilM_2"/>
    <property type="match status" value="1"/>
</dbReference>
<dbReference type="Gene3D" id="3.30.1490.300">
    <property type="match status" value="1"/>
</dbReference>
<dbReference type="PIRSF" id="PIRSF019169">
    <property type="entry name" value="PilM"/>
    <property type="match status" value="1"/>
</dbReference>
<name>A0A6N7F019_9GAMM</name>
<dbReference type="PANTHER" id="PTHR32432:SF3">
    <property type="entry name" value="ETHANOLAMINE UTILIZATION PROTEIN EUTJ"/>
    <property type="match status" value="1"/>
</dbReference>
<protein>
    <submittedName>
        <fullName evidence="1">Type IV pilus assembly protein PilM</fullName>
    </submittedName>
</protein>
<keyword evidence="2" id="KW-1185">Reference proteome</keyword>
<dbReference type="SUPFAM" id="SSF53067">
    <property type="entry name" value="Actin-like ATPase domain"/>
    <property type="match status" value="2"/>
</dbReference>
<reference evidence="1 2" key="1">
    <citation type="submission" date="2019-10" db="EMBL/GenBank/DDBJ databases">
        <title>Cardiobacteriales fam. a chemoheterotrophic member of the order Cardiobacteriales, and proposal of Cardiobacteriales fam. nov.</title>
        <authorList>
            <person name="Wang C."/>
        </authorList>
    </citation>
    <scope>NUCLEOTIDE SEQUENCE [LARGE SCALE GENOMIC DNA]</scope>
    <source>
        <strain evidence="1 2">ML27</strain>
    </source>
</reference>
<dbReference type="InterPro" id="IPR005883">
    <property type="entry name" value="PilM"/>
</dbReference>
<accession>A0A6N7F019</accession>
<dbReference type="InterPro" id="IPR043129">
    <property type="entry name" value="ATPase_NBD"/>
</dbReference>
<evidence type="ECO:0000313" key="1">
    <source>
        <dbReference type="EMBL" id="MPV86118.1"/>
    </source>
</evidence>
<proteinExistence type="predicted"/>